<evidence type="ECO:0000256" key="5">
    <source>
        <dbReference type="ARBA" id="ARBA00022989"/>
    </source>
</evidence>
<dbReference type="Pfam" id="PF07662">
    <property type="entry name" value="Nucleos_tra2_C"/>
    <property type="match status" value="1"/>
</dbReference>
<feature type="domain" description="Concentrative nucleoside transporter C-terminal" evidence="9">
    <location>
        <begin position="394"/>
        <end position="635"/>
    </location>
</feature>
<dbReference type="AlphaFoldDB" id="A0ABD3VVT6"/>
<feature type="transmembrane region" description="Helical" evidence="7">
    <location>
        <begin position="289"/>
        <end position="311"/>
    </location>
</feature>
<evidence type="ECO:0000259" key="9">
    <source>
        <dbReference type="Pfam" id="PF07662"/>
    </source>
</evidence>
<keyword evidence="4 7" id="KW-0812">Transmembrane</keyword>
<feature type="domain" description="Nucleoside transporter/FeoB GTPase Gate" evidence="10">
    <location>
        <begin position="291"/>
        <end position="389"/>
    </location>
</feature>
<gene>
    <name evidence="11" type="ORF">ACJMK2_043062</name>
</gene>
<dbReference type="InterPro" id="IPR002668">
    <property type="entry name" value="CNT_N_dom"/>
</dbReference>
<keyword evidence="12" id="KW-1185">Reference proteome</keyword>
<evidence type="ECO:0000256" key="2">
    <source>
        <dbReference type="ARBA" id="ARBA00009033"/>
    </source>
</evidence>
<feature type="transmembrane region" description="Helical" evidence="7">
    <location>
        <begin position="369"/>
        <end position="388"/>
    </location>
</feature>
<dbReference type="Proteomes" id="UP001634394">
    <property type="component" value="Unassembled WGS sequence"/>
</dbReference>
<feature type="transmembrane region" description="Helical" evidence="7">
    <location>
        <begin position="618"/>
        <end position="638"/>
    </location>
</feature>
<feature type="transmembrane region" description="Helical" evidence="7">
    <location>
        <begin position="177"/>
        <end position="201"/>
    </location>
</feature>
<feature type="transmembrane region" description="Helical" evidence="7">
    <location>
        <begin position="102"/>
        <end position="123"/>
    </location>
</feature>
<dbReference type="InterPro" id="IPR008276">
    <property type="entry name" value="C_nuclsd_transpt"/>
</dbReference>
<comment type="similarity">
    <text evidence="2">Belongs to the concentrative nucleoside transporter (CNT) (TC 2.A.41) family.</text>
</comment>
<feature type="domain" description="Concentrative nucleoside transporter N-terminal" evidence="8">
    <location>
        <begin position="211"/>
        <end position="283"/>
    </location>
</feature>
<evidence type="ECO:0008006" key="13">
    <source>
        <dbReference type="Google" id="ProtNLM"/>
    </source>
</evidence>
<keyword evidence="5 7" id="KW-1133">Transmembrane helix</keyword>
<feature type="transmembrane region" description="Helical" evidence="7">
    <location>
        <begin position="235"/>
        <end position="257"/>
    </location>
</feature>
<evidence type="ECO:0000256" key="1">
    <source>
        <dbReference type="ARBA" id="ARBA00004651"/>
    </source>
</evidence>
<dbReference type="PANTHER" id="PTHR10590:SF4">
    <property type="entry name" value="SOLUTE CARRIER FAMILY 28 MEMBER 3"/>
    <property type="match status" value="1"/>
</dbReference>
<name>A0ABD3VVT6_SINWO</name>
<dbReference type="Pfam" id="PF07670">
    <property type="entry name" value="Gate"/>
    <property type="match status" value="1"/>
</dbReference>
<dbReference type="PANTHER" id="PTHR10590">
    <property type="entry name" value="SODIUM/NUCLEOSIDE COTRANSPORTER"/>
    <property type="match status" value="1"/>
</dbReference>
<feature type="transmembrane region" description="Helical" evidence="7">
    <location>
        <begin position="435"/>
        <end position="468"/>
    </location>
</feature>
<dbReference type="InterPro" id="IPR011657">
    <property type="entry name" value="CNT_C_dom"/>
</dbReference>
<evidence type="ECO:0000259" key="10">
    <source>
        <dbReference type="Pfam" id="PF07670"/>
    </source>
</evidence>
<protein>
    <recommendedName>
        <fullName evidence="13">Sodium/nucleoside cotransporter</fullName>
    </recommendedName>
</protein>
<dbReference type="InterPro" id="IPR011642">
    <property type="entry name" value="Gate_dom"/>
</dbReference>
<feature type="transmembrane region" description="Helical" evidence="7">
    <location>
        <begin position="581"/>
        <end position="606"/>
    </location>
</feature>
<dbReference type="GO" id="GO:0005886">
    <property type="term" value="C:plasma membrane"/>
    <property type="evidence" value="ECO:0007669"/>
    <property type="project" value="UniProtKB-SubCell"/>
</dbReference>
<evidence type="ECO:0000313" key="12">
    <source>
        <dbReference type="Proteomes" id="UP001634394"/>
    </source>
</evidence>
<feature type="transmembrane region" description="Helical" evidence="7">
    <location>
        <begin position="207"/>
        <end position="223"/>
    </location>
</feature>
<dbReference type="Pfam" id="PF01773">
    <property type="entry name" value="Nucleos_tra2_N"/>
    <property type="match status" value="1"/>
</dbReference>
<organism evidence="11 12">
    <name type="scientific">Sinanodonta woodiana</name>
    <name type="common">Chinese pond mussel</name>
    <name type="synonym">Anodonta woodiana</name>
    <dbReference type="NCBI Taxonomy" id="1069815"/>
    <lineage>
        <taxon>Eukaryota</taxon>
        <taxon>Metazoa</taxon>
        <taxon>Spiralia</taxon>
        <taxon>Lophotrochozoa</taxon>
        <taxon>Mollusca</taxon>
        <taxon>Bivalvia</taxon>
        <taxon>Autobranchia</taxon>
        <taxon>Heteroconchia</taxon>
        <taxon>Palaeoheterodonta</taxon>
        <taxon>Unionida</taxon>
        <taxon>Unionoidea</taxon>
        <taxon>Unionidae</taxon>
        <taxon>Unioninae</taxon>
        <taxon>Sinanodonta</taxon>
    </lineage>
</organism>
<evidence type="ECO:0000256" key="7">
    <source>
        <dbReference type="SAM" id="Phobius"/>
    </source>
</evidence>
<dbReference type="EMBL" id="JBJQND010000009">
    <property type="protein sequence ID" value="KAL3865700.1"/>
    <property type="molecule type" value="Genomic_DNA"/>
</dbReference>
<keyword evidence="3" id="KW-1003">Cell membrane</keyword>
<feature type="transmembrane region" description="Helical" evidence="7">
    <location>
        <begin position="129"/>
        <end position="147"/>
    </location>
</feature>
<proteinExistence type="inferred from homology"/>
<comment type="subcellular location">
    <subcellularLocation>
        <location evidence="1">Cell membrane</location>
        <topology evidence="1">Multi-pass membrane protein</topology>
    </subcellularLocation>
</comment>
<feature type="transmembrane region" description="Helical" evidence="7">
    <location>
        <begin position="488"/>
        <end position="508"/>
    </location>
</feature>
<comment type="caution">
    <text evidence="11">The sequence shown here is derived from an EMBL/GenBank/DDBJ whole genome shotgun (WGS) entry which is preliminary data.</text>
</comment>
<evidence type="ECO:0000256" key="4">
    <source>
        <dbReference type="ARBA" id="ARBA00022692"/>
    </source>
</evidence>
<accession>A0ABD3VVT6</accession>
<reference evidence="11 12" key="1">
    <citation type="submission" date="2024-11" db="EMBL/GenBank/DDBJ databases">
        <title>Chromosome-level genome assembly of the freshwater bivalve Anodonta woodiana.</title>
        <authorList>
            <person name="Chen X."/>
        </authorList>
    </citation>
    <scope>NUCLEOTIDE SEQUENCE [LARGE SCALE GENOMIC DNA]</scope>
    <source>
        <strain evidence="11">MN2024</strain>
        <tissue evidence="11">Gills</tissue>
    </source>
</reference>
<evidence type="ECO:0000256" key="3">
    <source>
        <dbReference type="ARBA" id="ARBA00022475"/>
    </source>
</evidence>
<evidence type="ECO:0000313" key="11">
    <source>
        <dbReference type="EMBL" id="KAL3865700.1"/>
    </source>
</evidence>
<keyword evidence="6 7" id="KW-0472">Membrane</keyword>
<evidence type="ECO:0000259" key="8">
    <source>
        <dbReference type="Pfam" id="PF01773"/>
    </source>
</evidence>
<sequence length="648" mass="73438">MFDDSTSESKAVAKCEVDTERPNENDRLMVTDENLHYQVRQTHNTKTVQMDFEVPGQPSRDKYRSQRLVEMIHIFSPINGVVWLRFHLEQWIKKHKRTLHKLFLMVLCFAYFCYLGYAAWYRFGDDGSVRLVIITALVSLGIMYHLIKQRYGMAIYNNVVFPIANRLRPYGRIINRYLFELTVTLFAVLAVVIYIILDVLIKRPRNAISAVGLFVFVLVMFFFSKHPDKVIWRPVLSGLLLQFIFALIVLRSTWGYYAFDWLGDRITDYMKYAEAGSKFIFGEGFMEHYFVFQVMPVLIFFSATIGILYYLGWIQVLIEKIAFMMEYTMGTAPMETLHAAVNIFVGWGETLTIIWPLLDKMTLSELHTVMTNGFATVAGSTLGVYIMYGAPANHLLSASVMSAPAALAMSKLFYPETVKNKNREDECKIPKLGSGIIDAASIGAVGAISIVAHILVSVIAFISLLEFVNVTLQWFGDRVGLTPPDYPSLTFQLICSYIFWPMAYLMGVEPEDCSVVARMVGIKTFVNEFIAYEDLGIVKRNREAFGSYNGTWHKDNSGNIILESLNQTLKGGIMSIRSEMIATYALCGFSNVVALGIMIGAMTAIAPNRKQDILSTSFRALLSGCMACFMTACIAENFQDYTLLYRPR</sequence>
<evidence type="ECO:0000256" key="6">
    <source>
        <dbReference type="ARBA" id="ARBA00023136"/>
    </source>
</evidence>